<feature type="non-terminal residue" evidence="4">
    <location>
        <position position="449"/>
    </location>
</feature>
<dbReference type="Pfam" id="PF10091">
    <property type="entry name" value="Glycoamylase"/>
    <property type="match status" value="1"/>
</dbReference>
<feature type="domain" description="SbsA Ig-like" evidence="3">
    <location>
        <begin position="43"/>
        <end position="126"/>
    </location>
</feature>
<reference evidence="5" key="1">
    <citation type="journal article" date="2015" name="MBio">
        <title>Genome-Resolved Metagenomic Analysis Reveals Roles for Candidate Phyla and Other Microbial Community Members in Biogeochemical Transformations in Oil Reservoirs.</title>
        <authorList>
            <person name="Hu P."/>
            <person name="Tom L."/>
            <person name="Singh A."/>
            <person name="Thomas B.C."/>
            <person name="Baker B.J."/>
            <person name="Piceno Y.M."/>
            <person name="Andersen G.L."/>
            <person name="Banfield J.F."/>
        </authorList>
    </citation>
    <scope>NUCLEOTIDE SEQUENCE [LARGE SCALE GENOMIC DNA]</scope>
</reference>
<dbReference type="InterPro" id="IPR014755">
    <property type="entry name" value="Cu-Rt/internalin_Ig-like"/>
</dbReference>
<dbReference type="Gene3D" id="1.50.10.140">
    <property type="match status" value="1"/>
</dbReference>
<feature type="domain" description="Glycoamylase-like" evidence="2">
    <location>
        <begin position="319"/>
        <end position="447"/>
    </location>
</feature>
<comment type="caution">
    <text evidence="4">The sequence shown here is derived from an EMBL/GenBank/DDBJ whole genome shotgun (WGS) entry which is preliminary data.</text>
</comment>
<dbReference type="Gene3D" id="2.60.40.1220">
    <property type="match status" value="1"/>
</dbReference>
<name>A0A101HHM4_9BACT</name>
<evidence type="ECO:0000313" key="4">
    <source>
        <dbReference type="EMBL" id="KUK77030.1"/>
    </source>
</evidence>
<dbReference type="InterPro" id="IPR032812">
    <property type="entry name" value="SbsA_Ig"/>
</dbReference>
<evidence type="ECO:0008006" key="6">
    <source>
        <dbReference type="Google" id="ProtNLM"/>
    </source>
</evidence>
<evidence type="ECO:0000259" key="3">
    <source>
        <dbReference type="Pfam" id="PF13205"/>
    </source>
</evidence>
<accession>A0A101HHM4</accession>
<dbReference type="Pfam" id="PF13205">
    <property type="entry name" value="Big_5"/>
    <property type="match status" value="1"/>
</dbReference>
<protein>
    <recommendedName>
        <fullName evidence="6">Beta-glucosidase</fullName>
    </recommendedName>
</protein>
<evidence type="ECO:0000256" key="1">
    <source>
        <dbReference type="ARBA" id="ARBA00022729"/>
    </source>
</evidence>
<keyword evidence="1" id="KW-0732">Signal</keyword>
<evidence type="ECO:0000313" key="5">
    <source>
        <dbReference type="Proteomes" id="UP000053860"/>
    </source>
</evidence>
<dbReference type="EMBL" id="LGGN01000172">
    <property type="protein sequence ID" value="KUK77030.1"/>
    <property type="molecule type" value="Genomic_DNA"/>
</dbReference>
<dbReference type="Proteomes" id="UP000053860">
    <property type="component" value="Unassembled WGS sequence"/>
</dbReference>
<dbReference type="PROSITE" id="PS51257">
    <property type="entry name" value="PROKAR_LIPOPROTEIN"/>
    <property type="match status" value="1"/>
</dbReference>
<proteinExistence type="predicted"/>
<organism evidence="4 5">
    <name type="scientific">Proteiniphilum acetatigenes</name>
    <dbReference type="NCBI Taxonomy" id="294710"/>
    <lineage>
        <taxon>Bacteria</taxon>
        <taxon>Pseudomonadati</taxon>
        <taxon>Bacteroidota</taxon>
        <taxon>Bacteroidia</taxon>
        <taxon>Bacteroidales</taxon>
        <taxon>Dysgonomonadaceae</taxon>
        <taxon>Proteiniphilum</taxon>
    </lineage>
</organism>
<dbReference type="AlphaFoldDB" id="A0A101HHM4"/>
<dbReference type="InterPro" id="IPR019282">
    <property type="entry name" value="Glycoamylase-like_cons_dom"/>
</dbReference>
<gene>
    <name evidence="4" type="ORF">XD92_0951</name>
</gene>
<evidence type="ECO:0000259" key="2">
    <source>
        <dbReference type="Pfam" id="PF10091"/>
    </source>
</evidence>
<sequence length="449" mass="50676">MKQWICFLLCIGIGILSSCGSKDNDPVTVTFQLEEIEINGETNASSYTNVDPNLHVTLTFSEEIDQSTVQNNITLRTLTGQSFELTYNIQDKTVIIQPTTTLVSYTSYQLIINTGLRSASGHRISTGKVYAISTGIDPADKFPRISDEELLTLVQQQTFRYFWNFAHPISGMARERTSSGNTVATGGTGFGVMAMIVAAERAFITREEALQQVQKIVTFLEEKATRYHGAFAHWIHGETGETIPFSTYDNGADLVETALLMQGLLTARQYFNRPTAAESSLRNAITRLWETVEWNWFQREGEEMLYWHWSPTYGWQMNMPIKGWNESMIVYLLAAASPTHPISKEVYDRGWARGGNMMNNATYYGYRLPLGPQLGGPLFFAHYSFLGIRPEGLQDSYADYWEQNRNHTLINYRHCVTNPNGYYGYGEDCWGLTASDGNRGYSAHSPSND</sequence>